<evidence type="ECO:0000256" key="3">
    <source>
        <dbReference type="ARBA" id="ARBA00022692"/>
    </source>
</evidence>
<dbReference type="GO" id="GO:0022857">
    <property type="term" value="F:transmembrane transporter activity"/>
    <property type="evidence" value="ECO:0007669"/>
    <property type="project" value="InterPro"/>
</dbReference>
<evidence type="ECO:0000256" key="4">
    <source>
        <dbReference type="ARBA" id="ARBA00022989"/>
    </source>
</evidence>
<dbReference type="Proteomes" id="UP000191905">
    <property type="component" value="Unassembled WGS sequence"/>
</dbReference>
<keyword evidence="4 6" id="KW-1133">Transmembrane helix</keyword>
<accession>A0A1V8RQB7</accession>
<feature type="transmembrane region" description="Helical" evidence="6">
    <location>
        <begin position="124"/>
        <end position="145"/>
    </location>
</feature>
<feature type="transmembrane region" description="Helical" evidence="6">
    <location>
        <begin position="91"/>
        <end position="112"/>
    </location>
</feature>
<evidence type="ECO:0000256" key="6">
    <source>
        <dbReference type="SAM" id="Phobius"/>
    </source>
</evidence>
<name>A0A1V8RQB7_9HYPH</name>
<feature type="transmembrane region" description="Helical" evidence="6">
    <location>
        <begin position="248"/>
        <end position="267"/>
    </location>
</feature>
<feature type="transmembrane region" description="Helical" evidence="6">
    <location>
        <begin position="189"/>
        <end position="217"/>
    </location>
</feature>
<keyword evidence="2" id="KW-1003">Cell membrane</keyword>
<dbReference type="PANTHER" id="PTHR32196">
    <property type="entry name" value="ABC TRANSPORTER PERMEASE PROTEIN YPHD-RELATED-RELATED"/>
    <property type="match status" value="1"/>
</dbReference>
<keyword evidence="3 6" id="KW-0812">Transmembrane</keyword>
<dbReference type="RefSeq" id="WP_080919800.1">
    <property type="nucleotide sequence ID" value="NZ_MDET01000016.1"/>
</dbReference>
<feature type="transmembrane region" description="Helical" evidence="6">
    <location>
        <begin position="152"/>
        <end position="169"/>
    </location>
</feature>
<dbReference type="AlphaFoldDB" id="A0A1V8RQB7"/>
<dbReference type="EMBL" id="MDET01000016">
    <property type="protein sequence ID" value="OQM75392.1"/>
    <property type="molecule type" value="Genomic_DNA"/>
</dbReference>
<comment type="caution">
    <text evidence="7">The sequence shown here is derived from an EMBL/GenBank/DDBJ whole genome shotgun (WGS) entry which is preliminary data.</text>
</comment>
<evidence type="ECO:0000256" key="2">
    <source>
        <dbReference type="ARBA" id="ARBA00022475"/>
    </source>
</evidence>
<sequence length="354" mass="37046">MSETSSEPTVTKTSYEATTVAQSGRAHLRHLLFQAGPLLALILLMAYLSFATSNFLTVDNLSNIARQSAFVAIVAVGQTFVILTGGIDLSVAAIAALSASITAVLLTQPLVLFGLDFGLLPPELAVAIGLLVGLIAGAFNGWVIATFKIPDFIATLGTMTIFRGAALLVTNGLPVPSFDAQRQLPDTLIWVGGGTLFGFPVSALLALLCGLIAWYVLRYTVLGRSIYAVGGNREAARVSGISIERTKIMTYAISGLLAAIAGIVLVGRLNSANALMAEGEELRSIASVVIGGTNLFGGEGGVLGSIVGAAIIGVLGNGLNLLDVSPFWQRIAQGFVIVVVVIFDQWRRRSMTRI</sequence>
<proteinExistence type="predicted"/>
<dbReference type="STRING" id="1873176.BFN67_18310"/>
<dbReference type="CDD" id="cd06579">
    <property type="entry name" value="TM_PBP1_transp_AraH_like"/>
    <property type="match status" value="1"/>
</dbReference>
<dbReference type="Pfam" id="PF02653">
    <property type="entry name" value="BPD_transp_2"/>
    <property type="match status" value="1"/>
</dbReference>
<organism evidence="7 8">
    <name type="scientific">Manganibacter manganicus</name>
    <dbReference type="NCBI Taxonomy" id="1873176"/>
    <lineage>
        <taxon>Bacteria</taxon>
        <taxon>Pseudomonadati</taxon>
        <taxon>Pseudomonadota</taxon>
        <taxon>Alphaproteobacteria</taxon>
        <taxon>Hyphomicrobiales</taxon>
        <taxon>Phyllobacteriaceae</taxon>
        <taxon>Manganibacter</taxon>
    </lineage>
</organism>
<keyword evidence="8" id="KW-1185">Reference proteome</keyword>
<comment type="subcellular location">
    <subcellularLocation>
        <location evidence="1">Cell membrane</location>
        <topology evidence="1">Multi-pass membrane protein</topology>
    </subcellularLocation>
</comment>
<keyword evidence="5 6" id="KW-0472">Membrane</keyword>
<gene>
    <name evidence="7" type="ORF">BFN67_18310</name>
</gene>
<dbReference type="InterPro" id="IPR001851">
    <property type="entry name" value="ABC_transp_permease"/>
</dbReference>
<evidence type="ECO:0000256" key="1">
    <source>
        <dbReference type="ARBA" id="ARBA00004651"/>
    </source>
</evidence>
<evidence type="ECO:0000313" key="8">
    <source>
        <dbReference type="Proteomes" id="UP000191905"/>
    </source>
</evidence>
<feature type="transmembrane region" description="Helical" evidence="6">
    <location>
        <begin position="64"/>
        <end position="84"/>
    </location>
</feature>
<protein>
    <submittedName>
        <fullName evidence="7">Permease</fullName>
    </submittedName>
</protein>
<dbReference type="GO" id="GO:0005886">
    <property type="term" value="C:plasma membrane"/>
    <property type="evidence" value="ECO:0007669"/>
    <property type="project" value="UniProtKB-SubCell"/>
</dbReference>
<feature type="transmembrane region" description="Helical" evidence="6">
    <location>
        <begin position="31"/>
        <end position="52"/>
    </location>
</feature>
<reference evidence="7 8" key="1">
    <citation type="journal article" date="2016" name="Int. J. Syst. Evol. Microbiol.">
        <title>Pseudaminobacter manganicus sp. nov., isolated from sludge of a manganese mine.</title>
        <authorList>
            <person name="Li J."/>
            <person name="Huang J."/>
            <person name="Liao S."/>
            <person name="Wang G."/>
        </authorList>
    </citation>
    <scope>NUCLEOTIDE SEQUENCE [LARGE SCALE GENOMIC DNA]</scope>
    <source>
        <strain evidence="7 8">JH-7</strain>
    </source>
</reference>
<evidence type="ECO:0000256" key="5">
    <source>
        <dbReference type="ARBA" id="ARBA00023136"/>
    </source>
</evidence>
<dbReference type="OrthoDB" id="6384190at2"/>
<evidence type="ECO:0000313" key="7">
    <source>
        <dbReference type="EMBL" id="OQM75392.1"/>
    </source>
</evidence>